<organism evidence="1">
    <name type="scientific">marine sediment metagenome</name>
    <dbReference type="NCBI Taxonomy" id="412755"/>
    <lineage>
        <taxon>unclassified sequences</taxon>
        <taxon>metagenomes</taxon>
        <taxon>ecological metagenomes</taxon>
    </lineage>
</organism>
<dbReference type="Gene3D" id="3.20.20.210">
    <property type="match status" value="1"/>
</dbReference>
<reference evidence="1" key="1">
    <citation type="journal article" date="2014" name="Front. Microbiol.">
        <title>High frequency of phylogenetically diverse reductive dehalogenase-homologous genes in deep subseafloor sedimentary metagenomes.</title>
        <authorList>
            <person name="Kawai M."/>
            <person name="Futagami T."/>
            <person name="Toyoda A."/>
            <person name="Takaki Y."/>
            <person name="Nishi S."/>
            <person name="Hori S."/>
            <person name="Arai W."/>
            <person name="Tsubouchi T."/>
            <person name="Morono Y."/>
            <person name="Uchiyama I."/>
            <person name="Ito T."/>
            <person name="Fujiyama A."/>
            <person name="Inagaki F."/>
            <person name="Takami H."/>
        </authorList>
    </citation>
    <scope>NUCLEOTIDE SEQUENCE</scope>
    <source>
        <strain evidence="1">Expedition CK06-06</strain>
    </source>
</reference>
<protein>
    <recommendedName>
        <fullName evidence="2">Uroporphyrinogen decarboxylase (URO-D) domain-containing protein</fullName>
    </recommendedName>
</protein>
<dbReference type="InterPro" id="IPR038071">
    <property type="entry name" value="UROD/MetE-like_sf"/>
</dbReference>
<feature type="non-terminal residue" evidence="1">
    <location>
        <position position="275"/>
    </location>
</feature>
<accession>X1SEC2</accession>
<name>X1SEC2_9ZZZZ</name>
<evidence type="ECO:0000313" key="1">
    <source>
        <dbReference type="EMBL" id="GAI91308.1"/>
    </source>
</evidence>
<proteinExistence type="predicted"/>
<dbReference type="EMBL" id="BARW01019095">
    <property type="protein sequence ID" value="GAI91308.1"/>
    <property type="molecule type" value="Genomic_DNA"/>
</dbReference>
<dbReference type="SUPFAM" id="SSF51726">
    <property type="entry name" value="UROD/MetE-like"/>
    <property type="match status" value="1"/>
</dbReference>
<comment type="caution">
    <text evidence="1">The sequence shown here is derived from an EMBL/GenBank/DDBJ whole genome shotgun (WGS) entry which is preliminary data.</text>
</comment>
<dbReference type="AlphaFoldDB" id="X1SEC2"/>
<feature type="non-terminal residue" evidence="1">
    <location>
        <position position="1"/>
    </location>
</feature>
<gene>
    <name evidence="1" type="ORF">S12H4_32551</name>
</gene>
<evidence type="ECO:0008006" key="2">
    <source>
        <dbReference type="Google" id="ProtNLM"/>
    </source>
</evidence>
<sequence length="275" mass="32174">EVIKYIIENNLGCKYIPPTEETKQDCQKQIIDFYYRMGYDFVPIWPDWENLPKFKERKAADTSILSRGQRSWVEEGGGIIKNWNDFEKIDWNNIKYDLQALDYSQRNLPDGMKITVGTTLFEMILERFLGYQDLFILSHDDPKLVEAVFEQWGQKVYDAYKEAIQYPGVGAIFHADDLGYKSGTMLSPEFLRKNVFPWFKKYASLAHEQGKMYWYHCCGNVLTVMDDLIEDVQIDAFHSFQDVIIPIGKFMKRYGDRIAALGGIDMDKLGRMDEQ</sequence>